<feature type="compositionally biased region" description="Low complexity" evidence="3">
    <location>
        <begin position="780"/>
        <end position="809"/>
    </location>
</feature>
<dbReference type="InterPro" id="IPR036028">
    <property type="entry name" value="SH3-like_dom_sf"/>
</dbReference>
<dbReference type="Pfam" id="PF00169">
    <property type="entry name" value="PH"/>
    <property type="match status" value="1"/>
</dbReference>
<feature type="compositionally biased region" description="Low complexity" evidence="3">
    <location>
        <begin position="494"/>
        <end position="510"/>
    </location>
</feature>
<dbReference type="SMART" id="SM00454">
    <property type="entry name" value="SAM"/>
    <property type="match status" value="1"/>
</dbReference>
<dbReference type="Gene3D" id="2.30.29.30">
    <property type="entry name" value="Pleckstrin-homology domain (PH domain)/Phosphotyrosine-binding domain (PTB)"/>
    <property type="match status" value="1"/>
</dbReference>
<feature type="compositionally biased region" description="Low complexity" evidence="3">
    <location>
        <begin position="244"/>
        <end position="258"/>
    </location>
</feature>
<feature type="compositionally biased region" description="Basic and acidic residues" evidence="3">
    <location>
        <begin position="200"/>
        <end position="226"/>
    </location>
</feature>
<dbReference type="Pfam" id="PF07647">
    <property type="entry name" value="SAM_2"/>
    <property type="match status" value="1"/>
</dbReference>
<dbReference type="CDD" id="cd00174">
    <property type="entry name" value="SH3"/>
    <property type="match status" value="1"/>
</dbReference>
<feature type="compositionally biased region" description="Gly residues" evidence="3">
    <location>
        <begin position="931"/>
        <end position="943"/>
    </location>
</feature>
<dbReference type="Gene3D" id="2.30.30.40">
    <property type="entry name" value="SH3 Domains"/>
    <property type="match status" value="1"/>
</dbReference>
<feature type="domain" description="PH" evidence="5">
    <location>
        <begin position="1184"/>
        <end position="1280"/>
    </location>
</feature>
<dbReference type="SUPFAM" id="SSF50729">
    <property type="entry name" value="PH domain-like"/>
    <property type="match status" value="1"/>
</dbReference>
<protein>
    <submittedName>
        <fullName evidence="7">Uncharacterized protein</fullName>
    </submittedName>
</protein>
<feature type="compositionally biased region" description="Polar residues" evidence="3">
    <location>
        <begin position="424"/>
        <end position="440"/>
    </location>
</feature>
<feature type="region of interest" description="Disordered" evidence="3">
    <location>
        <begin position="118"/>
        <end position="175"/>
    </location>
</feature>
<keyword evidence="1 2" id="KW-0728">SH3 domain</keyword>
<feature type="compositionally biased region" description="Low complexity" evidence="3">
    <location>
        <begin position="918"/>
        <end position="930"/>
    </location>
</feature>
<feature type="domain" description="SH3" evidence="4">
    <location>
        <begin position="12"/>
        <end position="75"/>
    </location>
</feature>
<comment type="caution">
    <text evidence="7">The sequence shown here is derived from an EMBL/GenBank/DDBJ whole genome shotgun (WGS) entry which is preliminary data.</text>
</comment>
<feature type="compositionally biased region" description="Basic and acidic residues" evidence="3">
    <location>
        <begin position="441"/>
        <end position="450"/>
    </location>
</feature>
<dbReference type="PROSITE" id="PS50003">
    <property type="entry name" value="PH_DOMAIN"/>
    <property type="match status" value="1"/>
</dbReference>
<evidence type="ECO:0000256" key="3">
    <source>
        <dbReference type="SAM" id="MobiDB-lite"/>
    </source>
</evidence>
<dbReference type="PROSITE" id="PS50002">
    <property type="entry name" value="SH3"/>
    <property type="match status" value="1"/>
</dbReference>
<evidence type="ECO:0000259" key="6">
    <source>
        <dbReference type="PROSITE" id="PS50105"/>
    </source>
</evidence>
<evidence type="ECO:0000259" key="5">
    <source>
        <dbReference type="PROSITE" id="PS50003"/>
    </source>
</evidence>
<dbReference type="Gene3D" id="1.10.150.50">
    <property type="entry name" value="Transcription Factor, Ets-1"/>
    <property type="match status" value="1"/>
</dbReference>
<evidence type="ECO:0000313" key="7">
    <source>
        <dbReference type="EMBL" id="KAK0549635.1"/>
    </source>
</evidence>
<dbReference type="InterPro" id="IPR050670">
    <property type="entry name" value="STAM"/>
</dbReference>
<evidence type="ECO:0000313" key="8">
    <source>
        <dbReference type="Proteomes" id="UP001176517"/>
    </source>
</evidence>
<feature type="compositionally biased region" description="Polar residues" evidence="3">
    <location>
        <begin position="1141"/>
        <end position="1154"/>
    </location>
</feature>
<feature type="compositionally biased region" description="Acidic residues" evidence="3">
    <location>
        <begin position="140"/>
        <end position="152"/>
    </location>
</feature>
<dbReference type="SMART" id="SM00233">
    <property type="entry name" value="PH"/>
    <property type="match status" value="1"/>
</dbReference>
<dbReference type="EMBL" id="JAPDMZ010000108">
    <property type="protein sequence ID" value="KAK0549635.1"/>
    <property type="molecule type" value="Genomic_DNA"/>
</dbReference>
<feature type="compositionally biased region" description="Basic and acidic residues" evidence="3">
    <location>
        <begin position="118"/>
        <end position="127"/>
    </location>
</feature>
<dbReference type="PROSITE" id="PS50105">
    <property type="entry name" value="SAM_DOMAIN"/>
    <property type="match status" value="1"/>
</dbReference>
<dbReference type="InterPro" id="IPR001849">
    <property type="entry name" value="PH_domain"/>
</dbReference>
<name>A0AAN6GNL0_9BASI</name>
<dbReference type="CDD" id="cd09535">
    <property type="entry name" value="SAM_BOI-like_fungal"/>
    <property type="match status" value="1"/>
</dbReference>
<sequence>MDGPAASPVKAPSRNFVWALHDFEAEAPDEISFKAGDKITVMETDDQYNDNWWLGTTQSGQSGLFPSTYTTPDKAVMLASRSAFAAVPEVDDEEGASAGLNSGAQSLMGNTMAELDDALKQMQRDPRASYAGTDFSANDFDNETELGDDDDADGIRRARNQNKEDDEIEEDGEEDYLATRSTAARAALALRAKSNALSATERERNEAEQRKAAAQKRLEEEEERQRALILEQSDSIKTLGGEGAAASATITTTTTTTSNGGLQRKSTLTSKRLPLKDVELSDESDSEAGDHLHQHQKRTNKGKTPIRGDATDGQAASSADAEPESSADGAPQQNSIPSVVVDQGPDERKSLFPDTSADTNSVLLDADDSALTNGVGGLALLQQRVAAATGDSPNTSTEVDAERPDAQPADHAGDTTPPARAWPHSSNSVVVQKQQDPVQSSEKDTQQGERDDGDDEIEPDEDAVSEPARPVATFTVVPPSSSAAKVETTPAPAPVSSAPAISAPPSENAAQTETITKAQSGPQTHSLTQTPVLESGTAPASATASPISPSPSGAGKSITGSQNDERDLPPGPEGDPTDWSVEEVAQWGRSRGWDEKTIVSKFIEHEITGDVLLEMDVNILKEIEITAFGKRFQVASAIKELKKGNNGNLSPAPVTTANGWNAGDQSSSSGGGAFPASGAVGSAIDSSSTSSSPFMRTLQSTHLTGANGAAGGSSAGGSISGVSGEEVQYQTGFALSPAGNETQYVSQFQDQVSSTSTPISTPAIGNTSVPSAGGGGGGAAAAAAAVGDTSGSTFGPSSSSAATPSGSTPSPAPTPRARVSFSSTVQTVPPLPAMASNGITSTGYGEYRPPRMRSSGQLGQSRGGPGSANGHGKPGGGAWPAHLVSVSTNGYGIGNVDARRDSRSSQGHSGTVFRTRDSYSSASPSAYGSYSGAGGGGGAGSGSSSGHVGSPPPPLPTVSGGTYVPPVLPGRRDSASAAVELNMSKGSTPSGNSVAGDDPDNAVESLAPVPGPRTNTERENGRAVGSGERTSFFASLTNRTRKPAPRASQIPAEADISAGSGNSGSGAKSGGGLGARFRKQVATIDKESISTPNTAAGGGAGSRDSQTGSMSPASGGLMPGGRSSFGSGKGGAMPGAHSRDPSLTMSRAPTNGSIATGAGGGDTVAAISGASGVPGDSVLGKIQPVDLEGWMLKKGERYATWKPRYLALKGPDLVVLRAPDAEKIKGYISMKGYRVIADENTNPGKYGFKLVHETERPHSFSSADPAMVRAWMKALMKSTIGRDHSFPVISSYNNKTISLREAQAMYPPPRPPSPDSRLRVQRANIRANPNSLSAKDAAILTGLIPKKTGPGGK</sequence>
<evidence type="ECO:0000259" key="4">
    <source>
        <dbReference type="PROSITE" id="PS50002"/>
    </source>
</evidence>
<keyword evidence="8" id="KW-1185">Reference proteome</keyword>
<feature type="domain" description="SAM" evidence="6">
    <location>
        <begin position="579"/>
        <end position="644"/>
    </location>
</feature>
<reference evidence="7" key="1">
    <citation type="journal article" date="2023" name="PhytoFront">
        <title>Draft Genome Resources of Seven Strains of Tilletia horrida, Causal Agent of Kernel Smut of Rice.</title>
        <authorList>
            <person name="Khanal S."/>
            <person name="Antony Babu S."/>
            <person name="Zhou X.G."/>
        </authorList>
    </citation>
    <scope>NUCLEOTIDE SEQUENCE</scope>
    <source>
        <strain evidence="7">TX6</strain>
    </source>
</reference>
<dbReference type="InterPro" id="IPR013761">
    <property type="entry name" value="SAM/pointed_sf"/>
</dbReference>
<feature type="region of interest" description="Disordered" evidence="3">
    <location>
        <begin position="983"/>
        <end position="1157"/>
    </location>
</feature>
<feature type="region of interest" description="Disordered" evidence="3">
    <location>
        <begin position="895"/>
        <end position="971"/>
    </location>
</feature>
<feature type="compositionally biased region" description="Polar residues" evidence="3">
    <location>
        <begin position="645"/>
        <end position="665"/>
    </location>
</feature>
<feature type="region of interest" description="Disordered" evidence="3">
    <location>
        <begin position="386"/>
        <end position="579"/>
    </location>
</feature>
<dbReference type="Pfam" id="PF00018">
    <property type="entry name" value="SH3_1"/>
    <property type="match status" value="1"/>
</dbReference>
<feature type="compositionally biased region" description="Polar residues" evidence="3">
    <location>
        <begin position="259"/>
        <end position="270"/>
    </location>
</feature>
<feature type="compositionally biased region" description="Acidic residues" evidence="3">
    <location>
        <begin position="451"/>
        <end position="464"/>
    </location>
</feature>
<dbReference type="SUPFAM" id="SSF50044">
    <property type="entry name" value="SH3-domain"/>
    <property type="match status" value="1"/>
</dbReference>
<dbReference type="PANTHER" id="PTHR45929">
    <property type="entry name" value="JAK PATHWAY SIGNAL TRANSDUCTION ADAPTOR MOLECULE"/>
    <property type="match status" value="1"/>
</dbReference>
<feature type="compositionally biased region" description="Polar residues" evidence="3">
    <location>
        <begin position="1028"/>
        <end position="1038"/>
    </location>
</feature>
<feature type="region of interest" description="Disordered" evidence="3">
    <location>
        <begin position="643"/>
        <end position="674"/>
    </location>
</feature>
<dbReference type="PANTHER" id="PTHR45929:SF3">
    <property type="entry name" value="JAK PATHWAY SIGNAL TRANSDUCTION ADAPTOR MOLECULE"/>
    <property type="match status" value="1"/>
</dbReference>
<gene>
    <name evidence="7" type="ORF">OC846_003986</name>
</gene>
<feature type="compositionally biased region" description="Acidic residues" evidence="3">
    <location>
        <begin position="164"/>
        <end position="175"/>
    </location>
</feature>
<feature type="compositionally biased region" description="Gly residues" evidence="3">
    <location>
        <begin position="1061"/>
        <end position="1074"/>
    </location>
</feature>
<dbReference type="PRINTS" id="PR00452">
    <property type="entry name" value="SH3DOMAIN"/>
</dbReference>
<feature type="compositionally biased region" description="Gly residues" evidence="3">
    <location>
        <begin position="861"/>
        <end position="878"/>
    </location>
</feature>
<feature type="region of interest" description="Disordered" evidence="3">
    <location>
        <begin position="194"/>
        <end position="360"/>
    </location>
</feature>
<feature type="compositionally biased region" description="Polar residues" evidence="3">
    <location>
        <begin position="511"/>
        <end position="532"/>
    </location>
</feature>
<dbReference type="Proteomes" id="UP001176517">
    <property type="component" value="Unassembled WGS sequence"/>
</dbReference>
<dbReference type="InterPro" id="IPR011993">
    <property type="entry name" value="PH-like_dom_sf"/>
</dbReference>
<evidence type="ECO:0000256" key="1">
    <source>
        <dbReference type="ARBA" id="ARBA00022443"/>
    </source>
</evidence>
<accession>A0AAN6GNL0</accession>
<dbReference type="SUPFAM" id="SSF47769">
    <property type="entry name" value="SAM/Pointed domain"/>
    <property type="match status" value="1"/>
</dbReference>
<feature type="compositionally biased region" description="Polar residues" evidence="3">
    <location>
        <begin position="1103"/>
        <end position="1112"/>
    </location>
</feature>
<dbReference type="SMART" id="SM00326">
    <property type="entry name" value="SH3"/>
    <property type="match status" value="1"/>
</dbReference>
<dbReference type="InterPro" id="IPR001452">
    <property type="entry name" value="SH3_domain"/>
</dbReference>
<organism evidence="7 8">
    <name type="scientific">Tilletia horrida</name>
    <dbReference type="NCBI Taxonomy" id="155126"/>
    <lineage>
        <taxon>Eukaryota</taxon>
        <taxon>Fungi</taxon>
        <taxon>Dikarya</taxon>
        <taxon>Basidiomycota</taxon>
        <taxon>Ustilaginomycotina</taxon>
        <taxon>Exobasidiomycetes</taxon>
        <taxon>Tilletiales</taxon>
        <taxon>Tilletiaceae</taxon>
        <taxon>Tilletia</taxon>
    </lineage>
</organism>
<feature type="region of interest" description="Disordered" evidence="3">
    <location>
        <begin position="746"/>
        <end position="883"/>
    </location>
</feature>
<feature type="compositionally biased region" description="Low complexity" evidence="3">
    <location>
        <begin position="753"/>
        <end position="762"/>
    </location>
</feature>
<feature type="compositionally biased region" description="Low complexity" evidence="3">
    <location>
        <begin position="535"/>
        <end position="558"/>
    </location>
</feature>
<proteinExistence type="predicted"/>
<feature type="compositionally biased region" description="Polar residues" evidence="3">
    <location>
        <begin position="984"/>
        <end position="993"/>
    </location>
</feature>
<feature type="compositionally biased region" description="Low complexity" evidence="3">
    <location>
        <begin position="315"/>
        <end position="330"/>
    </location>
</feature>
<dbReference type="InterPro" id="IPR001660">
    <property type="entry name" value="SAM"/>
</dbReference>
<evidence type="ECO:0000256" key="2">
    <source>
        <dbReference type="PROSITE-ProRule" id="PRU00192"/>
    </source>
</evidence>